<dbReference type="GO" id="GO:0000122">
    <property type="term" value="P:negative regulation of transcription by RNA polymerase II"/>
    <property type="evidence" value="ECO:0007669"/>
    <property type="project" value="TreeGrafter"/>
</dbReference>
<dbReference type="SUPFAM" id="SSF46579">
    <property type="entry name" value="Prefoldin"/>
    <property type="match status" value="1"/>
</dbReference>
<feature type="compositionally biased region" description="Polar residues" evidence="4">
    <location>
        <begin position="233"/>
        <end position="242"/>
    </location>
</feature>
<evidence type="ECO:0000256" key="3">
    <source>
        <dbReference type="ARBA" id="ARBA00038295"/>
    </source>
</evidence>
<proteinExistence type="evidence at transcript level"/>
<dbReference type="InterPro" id="IPR009053">
    <property type="entry name" value="Prefoldin"/>
</dbReference>
<name>A0A6F9D8Q4_9ASCI</name>
<evidence type="ECO:0000256" key="4">
    <source>
        <dbReference type="SAM" id="MobiDB-lite"/>
    </source>
</evidence>
<comment type="similarity">
    <text evidence="3">Belongs to the RNA polymerase II subunit 5-mediating protein family.</text>
</comment>
<feature type="region of interest" description="Disordered" evidence="4">
    <location>
        <begin position="223"/>
        <end position="303"/>
    </location>
</feature>
<sequence>MVDRLNAANAQAQNEVKHQIHHWRKVENDYKTLSDRLKTLPDKMTHKIMVPFGPLAFIPGQLVHTNELLVHLGDSWFADVTCSQGQKIINHRMQAINKNIEDLGKTLSNLEKKTEFSHEVLSDGKQGSQNVVEIKEKVPADYLHPSRRKRVSRVKEGEQRNVKTTVVTETPKLLERRNEDLMKRLEELEKLEGDETDFKTTTVSKSTKDKNVSWSEEISSGTPLNIRFKHSPVSDQCNSNEMTPGDIGKSQQNNKESSISATEAKNTPLSQVVVEHKPSWIAKQSNTRDKPRKMSKFKSDRTR</sequence>
<dbReference type="GO" id="GO:0005634">
    <property type="term" value="C:nucleus"/>
    <property type="evidence" value="ECO:0007669"/>
    <property type="project" value="UniProtKB-SubCell"/>
</dbReference>
<dbReference type="Gene3D" id="1.10.287.370">
    <property type="match status" value="1"/>
</dbReference>
<evidence type="ECO:0000256" key="1">
    <source>
        <dbReference type="ARBA" id="ARBA00004123"/>
    </source>
</evidence>
<comment type="subcellular location">
    <subcellularLocation>
        <location evidence="1">Nucleus</location>
    </subcellularLocation>
</comment>
<dbReference type="PANTHER" id="PTHR15111:SF0">
    <property type="entry name" value="UNCONVENTIONAL PREFOLDIN RPB5 INTERACTOR 1"/>
    <property type="match status" value="1"/>
</dbReference>
<dbReference type="InterPro" id="IPR004127">
    <property type="entry name" value="Prefoldin_subunit_alpha"/>
</dbReference>
<dbReference type="GO" id="GO:0019212">
    <property type="term" value="F:phosphatase inhibitor activity"/>
    <property type="evidence" value="ECO:0007669"/>
    <property type="project" value="TreeGrafter"/>
</dbReference>
<dbReference type="InterPro" id="IPR052255">
    <property type="entry name" value="RNA_pol_II_subunit5-mediator"/>
</dbReference>
<accession>A0A6F9D8Q4</accession>
<dbReference type="Pfam" id="PF02996">
    <property type="entry name" value="Prefoldin"/>
    <property type="match status" value="1"/>
</dbReference>
<keyword evidence="2" id="KW-0539">Nucleus</keyword>
<evidence type="ECO:0000313" key="5">
    <source>
        <dbReference type="EMBL" id="CAB3226588.1"/>
    </source>
</evidence>
<dbReference type="GO" id="GO:0003682">
    <property type="term" value="F:chromatin binding"/>
    <property type="evidence" value="ECO:0007669"/>
    <property type="project" value="TreeGrafter"/>
</dbReference>
<evidence type="ECO:0000256" key="2">
    <source>
        <dbReference type="ARBA" id="ARBA00023242"/>
    </source>
</evidence>
<dbReference type="PANTHER" id="PTHR15111">
    <property type="entry name" value="RNA POLYMERASE II SUBUNIT 5-MEDIATING PROTEIN NNX3"/>
    <property type="match status" value="1"/>
</dbReference>
<reference evidence="5" key="1">
    <citation type="submission" date="2020-04" db="EMBL/GenBank/DDBJ databases">
        <authorList>
            <person name="Neveu A P."/>
        </authorList>
    </citation>
    <scope>NUCLEOTIDE SEQUENCE</scope>
    <source>
        <tissue evidence="5">Whole embryo</tissue>
    </source>
</reference>
<dbReference type="EMBL" id="LR783453">
    <property type="protein sequence ID" value="CAB3226588.1"/>
    <property type="molecule type" value="mRNA"/>
</dbReference>
<organism evidence="5">
    <name type="scientific">Phallusia mammillata</name>
    <dbReference type="NCBI Taxonomy" id="59560"/>
    <lineage>
        <taxon>Eukaryota</taxon>
        <taxon>Metazoa</taxon>
        <taxon>Chordata</taxon>
        <taxon>Tunicata</taxon>
        <taxon>Ascidiacea</taxon>
        <taxon>Phlebobranchia</taxon>
        <taxon>Ascidiidae</taxon>
        <taxon>Phallusia</taxon>
    </lineage>
</organism>
<dbReference type="CDD" id="cd23159">
    <property type="entry name" value="Prefoldin_URI1"/>
    <property type="match status" value="1"/>
</dbReference>
<dbReference type="AlphaFoldDB" id="A0A6F9D8Q4"/>
<protein>
    <submittedName>
        <fullName evidence="5">Unconventional prefoldin RPB5 interactor</fullName>
    </submittedName>
</protein>
<dbReference type="GO" id="GO:0003714">
    <property type="term" value="F:transcription corepressor activity"/>
    <property type="evidence" value="ECO:0007669"/>
    <property type="project" value="TreeGrafter"/>
</dbReference>
<gene>
    <name evidence="5" type="primary">C19orf2</name>
</gene>
<feature type="compositionally biased region" description="Polar residues" evidence="4">
    <location>
        <begin position="249"/>
        <end position="270"/>
    </location>
</feature>